<dbReference type="InterPro" id="IPR037143">
    <property type="entry name" value="4-PPantetheinyl_Trfase_dom_sf"/>
</dbReference>
<dbReference type="Proteomes" id="UP000642070">
    <property type="component" value="Unassembled WGS sequence"/>
</dbReference>
<reference evidence="3" key="1">
    <citation type="journal article" date="2014" name="Int. J. Syst. Evol. Microbiol.">
        <title>Complete genome sequence of Corynebacterium casei LMG S-19264T (=DSM 44701T), isolated from a smear-ripened cheese.</title>
        <authorList>
            <consortium name="US DOE Joint Genome Institute (JGI-PGF)"/>
            <person name="Walter F."/>
            <person name="Albersmeier A."/>
            <person name="Kalinowski J."/>
            <person name="Ruckert C."/>
        </authorList>
    </citation>
    <scope>NUCLEOTIDE SEQUENCE</scope>
    <source>
        <strain evidence="3">JCM 19831</strain>
    </source>
</reference>
<name>A0A917TZT9_9ACTN</name>
<dbReference type="Gene3D" id="3.90.470.20">
    <property type="entry name" value="4'-phosphopantetheinyl transferase domain"/>
    <property type="match status" value="2"/>
</dbReference>
<dbReference type="GO" id="GO:0008897">
    <property type="term" value="F:holo-[acyl-carrier-protein] synthase activity"/>
    <property type="evidence" value="ECO:0007669"/>
    <property type="project" value="InterPro"/>
</dbReference>
<reference evidence="3" key="2">
    <citation type="submission" date="2020-09" db="EMBL/GenBank/DDBJ databases">
        <authorList>
            <person name="Sun Q."/>
            <person name="Ohkuma M."/>
        </authorList>
    </citation>
    <scope>NUCLEOTIDE SEQUENCE</scope>
    <source>
        <strain evidence="3">JCM 19831</strain>
    </source>
</reference>
<dbReference type="RefSeq" id="WP_229835898.1">
    <property type="nucleotide sequence ID" value="NZ_BMPI01000029.1"/>
</dbReference>
<evidence type="ECO:0000259" key="2">
    <source>
        <dbReference type="Pfam" id="PF01648"/>
    </source>
</evidence>
<feature type="domain" description="4'-phosphopantetheinyl transferase" evidence="2">
    <location>
        <begin position="99"/>
        <end position="152"/>
    </location>
</feature>
<dbReference type="GO" id="GO:0000287">
    <property type="term" value="F:magnesium ion binding"/>
    <property type="evidence" value="ECO:0007669"/>
    <property type="project" value="InterPro"/>
</dbReference>
<keyword evidence="1" id="KW-0808">Transferase</keyword>
<comment type="caution">
    <text evidence="3">The sequence shown here is derived from an EMBL/GenBank/DDBJ whole genome shotgun (WGS) entry which is preliminary data.</text>
</comment>
<dbReference type="Pfam" id="PF01648">
    <property type="entry name" value="ACPS"/>
    <property type="match status" value="1"/>
</dbReference>
<dbReference type="AlphaFoldDB" id="A0A917TZT9"/>
<keyword evidence="4" id="KW-1185">Reference proteome</keyword>
<evidence type="ECO:0000256" key="1">
    <source>
        <dbReference type="ARBA" id="ARBA00022679"/>
    </source>
</evidence>
<organism evidence="3 4">
    <name type="scientific">Dactylosporangium sucinum</name>
    <dbReference type="NCBI Taxonomy" id="1424081"/>
    <lineage>
        <taxon>Bacteria</taxon>
        <taxon>Bacillati</taxon>
        <taxon>Actinomycetota</taxon>
        <taxon>Actinomycetes</taxon>
        <taxon>Micromonosporales</taxon>
        <taxon>Micromonosporaceae</taxon>
        <taxon>Dactylosporangium</taxon>
    </lineage>
</organism>
<accession>A0A917TZT9</accession>
<evidence type="ECO:0000313" key="4">
    <source>
        <dbReference type="Proteomes" id="UP000642070"/>
    </source>
</evidence>
<dbReference type="InterPro" id="IPR008278">
    <property type="entry name" value="4-PPantetheinyl_Trfase_dom"/>
</dbReference>
<sequence>MNALAVAPGVFVAVGAGPVEPPRTAGPGAVRRWRAAERAAARAVLRRLLAAVAGPDAARADLGTRVRGQPYLIGETVTVSLSHSGGLVAAAVHTGGGMVGVDVQAPYPAGDRLARRCCPALLRLPPADRAEELAWVWTVQEACAKATGTGLAARPWTIPVPPGATAGAWRGLRWRTLRGHCRLPLSCAYAEPNRKGSP</sequence>
<proteinExistence type="predicted"/>
<protein>
    <recommendedName>
        <fullName evidence="2">4'-phosphopantetheinyl transferase domain-containing protein</fullName>
    </recommendedName>
</protein>
<gene>
    <name evidence="3" type="ORF">GCM10007977_055910</name>
</gene>
<dbReference type="EMBL" id="BMPI01000029">
    <property type="protein sequence ID" value="GGM47074.1"/>
    <property type="molecule type" value="Genomic_DNA"/>
</dbReference>
<dbReference type="SUPFAM" id="SSF56214">
    <property type="entry name" value="4'-phosphopantetheinyl transferase"/>
    <property type="match status" value="2"/>
</dbReference>
<evidence type="ECO:0000313" key="3">
    <source>
        <dbReference type="EMBL" id="GGM47074.1"/>
    </source>
</evidence>